<comment type="subcellular location">
    <subcellularLocation>
        <location evidence="1">Nucleus</location>
        <location evidence="1">Nucleolus</location>
    </subcellularLocation>
</comment>
<feature type="domain" description="RRM" evidence="6">
    <location>
        <begin position="38"/>
        <end position="116"/>
    </location>
</feature>
<dbReference type="InterPro" id="IPR035979">
    <property type="entry name" value="RBD_domain_sf"/>
</dbReference>
<reference evidence="7 8" key="1">
    <citation type="submission" date="2012-10" db="EMBL/GenBank/DDBJ databases">
        <authorList>
            <person name="Zafar N."/>
            <person name="Inman J."/>
            <person name="Hall N."/>
            <person name="Lorenzi H."/>
            <person name="Caler E."/>
        </authorList>
    </citation>
    <scope>NUCLEOTIDE SEQUENCE [LARGE SCALE GENOMIC DNA]</scope>
    <source>
        <strain evidence="7 8">IP1</strain>
    </source>
</reference>
<dbReference type="EMBL" id="KB206756">
    <property type="protein sequence ID" value="ELP88169.1"/>
    <property type="molecule type" value="Genomic_DNA"/>
</dbReference>
<dbReference type="Proteomes" id="UP000014680">
    <property type="component" value="Unassembled WGS sequence"/>
</dbReference>
<dbReference type="GO" id="GO:0005730">
    <property type="term" value="C:nucleolus"/>
    <property type="evidence" value="ECO:0007669"/>
    <property type="project" value="UniProtKB-SubCell"/>
</dbReference>
<dbReference type="AlphaFoldDB" id="A0A0A1U2B3"/>
<dbReference type="PANTHER" id="PTHR48029">
    <property type="entry name" value="NUCLEOLAR PROTEIN 8"/>
    <property type="match status" value="1"/>
</dbReference>
<dbReference type="KEGG" id="eiv:EIN_223920"/>
<keyword evidence="2 4" id="KW-0694">RNA-binding</keyword>
<evidence type="ECO:0000313" key="8">
    <source>
        <dbReference type="Proteomes" id="UP000014680"/>
    </source>
</evidence>
<keyword evidence="3" id="KW-0539">Nucleus</keyword>
<evidence type="ECO:0000259" key="6">
    <source>
        <dbReference type="PROSITE" id="PS50102"/>
    </source>
</evidence>
<protein>
    <recommendedName>
        <fullName evidence="6">RRM domain-containing protein</fullName>
    </recommendedName>
</protein>
<dbReference type="InterPro" id="IPR012677">
    <property type="entry name" value="Nucleotide-bd_a/b_plait_sf"/>
</dbReference>
<dbReference type="InterPro" id="IPR034138">
    <property type="entry name" value="NOP8_RRM"/>
</dbReference>
<dbReference type="CDD" id="cd12226">
    <property type="entry name" value="RRM_NOL8"/>
    <property type="match status" value="1"/>
</dbReference>
<dbReference type="GO" id="GO:0003723">
    <property type="term" value="F:RNA binding"/>
    <property type="evidence" value="ECO:0007669"/>
    <property type="project" value="UniProtKB-UniRule"/>
</dbReference>
<feature type="region of interest" description="Disordered" evidence="5">
    <location>
        <begin position="1"/>
        <end position="29"/>
    </location>
</feature>
<dbReference type="VEuPathDB" id="AmoebaDB:EIN_223920"/>
<evidence type="ECO:0000313" key="7">
    <source>
        <dbReference type="EMBL" id="ELP88169.1"/>
    </source>
</evidence>
<dbReference type="SMART" id="SM00360">
    <property type="entry name" value="RRM"/>
    <property type="match status" value="1"/>
</dbReference>
<dbReference type="SUPFAM" id="SSF54928">
    <property type="entry name" value="RNA-binding domain, RBD"/>
    <property type="match status" value="1"/>
</dbReference>
<dbReference type="Pfam" id="PF00076">
    <property type="entry name" value="RRM_1"/>
    <property type="match status" value="1"/>
</dbReference>
<evidence type="ECO:0000256" key="5">
    <source>
        <dbReference type="SAM" id="MobiDB-lite"/>
    </source>
</evidence>
<dbReference type="Gene3D" id="3.30.70.330">
    <property type="match status" value="1"/>
</dbReference>
<feature type="compositionally biased region" description="Basic and acidic residues" evidence="5">
    <location>
        <begin position="10"/>
        <end position="21"/>
    </location>
</feature>
<evidence type="ECO:0000256" key="4">
    <source>
        <dbReference type="PROSITE-ProRule" id="PRU00176"/>
    </source>
</evidence>
<evidence type="ECO:0000256" key="1">
    <source>
        <dbReference type="ARBA" id="ARBA00004604"/>
    </source>
</evidence>
<gene>
    <name evidence="7" type="ORF">EIN_223920</name>
</gene>
<name>A0A0A1U2B3_ENTIV</name>
<dbReference type="InterPro" id="IPR000504">
    <property type="entry name" value="RRM_dom"/>
</dbReference>
<dbReference type="RefSeq" id="XP_004254940.1">
    <property type="nucleotide sequence ID" value="XM_004254892.1"/>
</dbReference>
<dbReference type="GeneID" id="14887218"/>
<dbReference type="PROSITE" id="PS50102">
    <property type="entry name" value="RRM"/>
    <property type="match status" value="1"/>
</dbReference>
<proteinExistence type="predicted"/>
<sequence>MPKVTFGAPKEQHENIAKPQKEFPTPSRECVSSGPMHKRLFIGGIDRSITQQQLKEQFKRYGTVESIEFKDKEEKDTLFAYMEFNAKNDLALHQCLSSLNMLNWKGHKLTVQYARDDIMVQYREMWKENMQNDTTDFKKKRGLHTLIRLKKQKAKLHKRELEKQKVAQVQPVDQQVE</sequence>
<keyword evidence="8" id="KW-1185">Reference proteome</keyword>
<accession>A0A0A1U2B3</accession>
<evidence type="ECO:0000256" key="3">
    <source>
        <dbReference type="ARBA" id="ARBA00023242"/>
    </source>
</evidence>
<organism evidence="7 8">
    <name type="scientific">Entamoeba invadens IP1</name>
    <dbReference type="NCBI Taxonomy" id="370355"/>
    <lineage>
        <taxon>Eukaryota</taxon>
        <taxon>Amoebozoa</taxon>
        <taxon>Evosea</taxon>
        <taxon>Archamoebae</taxon>
        <taxon>Mastigamoebida</taxon>
        <taxon>Entamoebidae</taxon>
        <taxon>Entamoeba</taxon>
    </lineage>
</organism>
<evidence type="ECO:0000256" key="2">
    <source>
        <dbReference type="ARBA" id="ARBA00022884"/>
    </source>
</evidence>
<dbReference type="PANTHER" id="PTHR48029:SF1">
    <property type="entry name" value="NUCLEOLAR PROTEIN 8"/>
    <property type="match status" value="1"/>
</dbReference>
<dbReference type="OrthoDB" id="21643at2759"/>